<evidence type="ECO:0000313" key="6">
    <source>
        <dbReference type="Proteomes" id="UP000298416"/>
    </source>
</evidence>
<organism evidence="5">
    <name type="scientific">Salvia splendens</name>
    <name type="common">Scarlet sage</name>
    <dbReference type="NCBI Taxonomy" id="180675"/>
    <lineage>
        <taxon>Eukaryota</taxon>
        <taxon>Viridiplantae</taxon>
        <taxon>Streptophyta</taxon>
        <taxon>Embryophyta</taxon>
        <taxon>Tracheophyta</taxon>
        <taxon>Spermatophyta</taxon>
        <taxon>Magnoliopsida</taxon>
        <taxon>eudicotyledons</taxon>
        <taxon>Gunneridae</taxon>
        <taxon>Pentapetalae</taxon>
        <taxon>asterids</taxon>
        <taxon>lamiids</taxon>
        <taxon>Lamiales</taxon>
        <taxon>Lamiaceae</taxon>
        <taxon>Nepetoideae</taxon>
        <taxon>Mentheae</taxon>
        <taxon>Salviinae</taxon>
        <taxon>Salvia</taxon>
        <taxon>Salvia subgen. Calosphace</taxon>
        <taxon>core Calosphace</taxon>
    </lineage>
</organism>
<reference evidence="5" key="2">
    <citation type="submission" date="2020-08" db="EMBL/GenBank/DDBJ databases">
        <title>Plant Genome Project.</title>
        <authorList>
            <person name="Zhang R.-G."/>
        </authorList>
    </citation>
    <scope>NUCLEOTIDE SEQUENCE</scope>
    <source>
        <strain evidence="5">Huo1</strain>
        <tissue evidence="5">Leaf</tissue>
    </source>
</reference>
<keyword evidence="2" id="KW-0812">Transmembrane</keyword>
<dbReference type="PROSITE" id="PS51257">
    <property type="entry name" value="PROKAR_LIPOPROTEIN"/>
    <property type="match status" value="1"/>
</dbReference>
<dbReference type="InterPro" id="IPR044788">
    <property type="entry name" value="X8_dom_prot"/>
</dbReference>
<dbReference type="InterPro" id="IPR012946">
    <property type="entry name" value="X8"/>
</dbReference>
<dbReference type="EMBL" id="PNBA02000003">
    <property type="protein sequence ID" value="KAG6431750.1"/>
    <property type="molecule type" value="Genomic_DNA"/>
</dbReference>
<keyword evidence="6" id="KW-1185">Reference proteome</keyword>
<evidence type="ECO:0000259" key="4">
    <source>
        <dbReference type="SMART" id="SM00768"/>
    </source>
</evidence>
<proteinExistence type="predicted"/>
<dbReference type="SMART" id="SM00768">
    <property type="entry name" value="X8"/>
    <property type="match status" value="1"/>
</dbReference>
<dbReference type="Gene3D" id="1.20.58.1040">
    <property type="match status" value="1"/>
</dbReference>
<evidence type="ECO:0000313" key="5">
    <source>
        <dbReference type="EMBL" id="KAG6431750.1"/>
    </source>
</evidence>
<evidence type="ECO:0000256" key="2">
    <source>
        <dbReference type="SAM" id="Phobius"/>
    </source>
</evidence>
<dbReference type="Pfam" id="PF07983">
    <property type="entry name" value="X8"/>
    <property type="match status" value="1"/>
</dbReference>
<protein>
    <recommendedName>
        <fullName evidence="4">X8 domain-containing protein</fullName>
    </recommendedName>
</protein>
<reference evidence="5" key="1">
    <citation type="submission" date="2018-01" db="EMBL/GenBank/DDBJ databases">
        <authorList>
            <person name="Mao J.F."/>
        </authorList>
    </citation>
    <scope>NUCLEOTIDE SEQUENCE</scope>
    <source>
        <strain evidence="5">Huo1</strain>
        <tissue evidence="5">Leaf</tissue>
    </source>
</reference>
<feature type="chain" id="PRO_5036472305" description="X8 domain-containing protein" evidence="3">
    <location>
        <begin position="22"/>
        <end position="141"/>
    </location>
</feature>
<accession>A0A8X8YKR1</accession>
<gene>
    <name evidence="5" type="ORF">SASPL_109833</name>
</gene>
<evidence type="ECO:0000256" key="1">
    <source>
        <dbReference type="ARBA" id="ARBA00022729"/>
    </source>
</evidence>
<keyword evidence="2" id="KW-0472">Membrane</keyword>
<dbReference type="Proteomes" id="UP000298416">
    <property type="component" value="Unassembled WGS sequence"/>
</dbReference>
<feature type="signal peptide" evidence="3">
    <location>
        <begin position="1"/>
        <end position="21"/>
    </location>
</feature>
<feature type="transmembrane region" description="Helical" evidence="2">
    <location>
        <begin position="112"/>
        <end position="131"/>
    </location>
</feature>
<keyword evidence="1 3" id="KW-0732">Signal</keyword>
<dbReference type="GO" id="GO:0009506">
    <property type="term" value="C:plasmodesma"/>
    <property type="evidence" value="ECO:0007669"/>
    <property type="project" value="UniProtKB-ARBA"/>
</dbReference>
<feature type="domain" description="X8" evidence="4">
    <location>
        <begin position="37"/>
        <end position="112"/>
    </location>
</feature>
<dbReference type="PANTHER" id="PTHR31044">
    <property type="entry name" value="BETA-1,3 GLUCANASE"/>
    <property type="match status" value="1"/>
</dbReference>
<keyword evidence="2" id="KW-1133">Transmembrane helix</keyword>
<sequence length="141" mass="15457">MKLSLFIAIFQLGFVISCVVAAESPAISNAGTYQSKQWCVVAPGASDQKLQAFLNTACSQLVDCKAIRPGGSCYQPNTLANHASFILNLSYRRFGQCDTAVGIFSIDDPCKFFIFIFLISRVLSLIGFFLLQHLADVNIHK</sequence>
<comment type="caution">
    <text evidence="5">The sequence shown here is derived from an EMBL/GenBank/DDBJ whole genome shotgun (WGS) entry which is preliminary data.</text>
</comment>
<dbReference type="AlphaFoldDB" id="A0A8X8YKR1"/>
<dbReference type="PANTHER" id="PTHR31044:SF147">
    <property type="entry name" value="CARBOHYDRATE-BINDING X8 DOMAIN PROTEIN"/>
    <property type="match status" value="1"/>
</dbReference>
<evidence type="ECO:0000256" key="3">
    <source>
        <dbReference type="SAM" id="SignalP"/>
    </source>
</evidence>
<name>A0A8X8YKR1_SALSN</name>